<evidence type="ECO:0000313" key="4">
    <source>
        <dbReference type="Proteomes" id="UP001366060"/>
    </source>
</evidence>
<evidence type="ECO:0000256" key="1">
    <source>
        <dbReference type="ARBA" id="ARBA00035644"/>
    </source>
</evidence>
<protein>
    <submittedName>
        <fullName evidence="3">Siderophore-interacting protein</fullName>
    </submittedName>
</protein>
<dbReference type="PANTHER" id="PTHR30157:SF0">
    <property type="entry name" value="NADPH-DEPENDENT FERRIC-CHELATE REDUCTASE"/>
    <property type="match status" value="1"/>
</dbReference>
<dbReference type="CDD" id="cd06193">
    <property type="entry name" value="siderophore_interacting"/>
    <property type="match status" value="1"/>
</dbReference>
<gene>
    <name evidence="3" type="ORF">V6255_10980</name>
</gene>
<accession>A0ABU9HDK9</accession>
<dbReference type="PROSITE" id="PS51384">
    <property type="entry name" value="FAD_FR"/>
    <property type="match status" value="1"/>
</dbReference>
<dbReference type="PANTHER" id="PTHR30157">
    <property type="entry name" value="FERRIC REDUCTASE, NADPH-DEPENDENT"/>
    <property type="match status" value="1"/>
</dbReference>
<dbReference type="Pfam" id="PF08021">
    <property type="entry name" value="FAD_binding_9"/>
    <property type="match status" value="1"/>
</dbReference>
<dbReference type="InterPro" id="IPR039374">
    <property type="entry name" value="SIP_fam"/>
</dbReference>
<dbReference type="SUPFAM" id="SSF63380">
    <property type="entry name" value="Riboflavin synthase domain-like"/>
    <property type="match status" value="1"/>
</dbReference>
<dbReference type="EMBL" id="JBAKBA010000023">
    <property type="protein sequence ID" value="MEL0659662.1"/>
    <property type="molecule type" value="Genomic_DNA"/>
</dbReference>
<keyword evidence="4" id="KW-1185">Reference proteome</keyword>
<evidence type="ECO:0000259" key="2">
    <source>
        <dbReference type="PROSITE" id="PS51384"/>
    </source>
</evidence>
<comment type="similarity">
    <text evidence="1">Belongs to the SIP oxidoreductase family.</text>
</comment>
<dbReference type="Proteomes" id="UP001366060">
    <property type="component" value="Unassembled WGS sequence"/>
</dbReference>
<comment type="caution">
    <text evidence="3">The sequence shown here is derived from an EMBL/GenBank/DDBJ whole genome shotgun (WGS) entry which is preliminary data.</text>
</comment>
<organism evidence="3 4">
    <name type="scientific">Psychromonas arctica</name>
    <dbReference type="NCBI Taxonomy" id="168275"/>
    <lineage>
        <taxon>Bacteria</taxon>
        <taxon>Pseudomonadati</taxon>
        <taxon>Pseudomonadota</taxon>
        <taxon>Gammaproteobacteria</taxon>
        <taxon>Alteromonadales</taxon>
        <taxon>Psychromonadaceae</taxon>
        <taxon>Psychromonas</taxon>
    </lineage>
</organism>
<evidence type="ECO:0000313" key="3">
    <source>
        <dbReference type="EMBL" id="MEL0659662.1"/>
    </source>
</evidence>
<dbReference type="Gene3D" id="3.40.50.80">
    <property type="entry name" value="Nucleotide-binding domain of ferredoxin-NADP reductase (FNR) module"/>
    <property type="match status" value="1"/>
</dbReference>
<reference evidence="3 4" key="1">
    <citation type="submission" date="2024-02" db="EMBL/GenBank/DDBJ databases">
        <title>Bacteria isolated from the canopy kelp, Nereocystis luetkeana.</title>
        <authorList>
            <person name="Pfister C.A."/>
            <person name="Younker I.T."/>
            <person name="Light S.H."/>
        </authorList>
    </citation>
    <scope>NUCLEOTIDE SEQUENCE [LARGE SCALE GENOMIC DNA]</scope>
    <source>
        <strain evidence="3 4">TI.2.07</strain>
    </source>
</reference>
<dbReference type="InterPro" id="IPR007037">
    <property type="entry name" value="SIP_rossman_dom"/>
</dbReference>
<dbReference type="InterPro" id="IPR017938">
    <property type="entry name" value="Riboflavin_synthase-like_b-brl"/>
</dbReference>
<dbReference type="InterPro" id="IPR013113">
    <property type="entry name" value="SIP_FAD-bd"/>
</dbReference>
<dbReference type="InterPro" id="IPR039261">
    <property type="entry name" value="FNR_nucleotide-bd"/>
</dbReference>
<sequence>MSKSQPKAKPQPKKATVIKTEKISANMQRVTLHADEFKGFPEHCEGSYIKLLFNAQGSTDPSALAEGERPVMRTYTIAELSRSECTIDVDFVRHETSDSGCGFAARWAMNAVVGDSIYVGGPGLILDINSDADWFFAVADMTALPALSAKIRNLPKDAKGYAVIKVIEPDDIRSIQAPENIQVMWLLGGESLIEKVQVLPWLPGKVSAWVACEFDDMRTLRGYFRNEKEVEKDNIYISSYWKSGVTEDGHKVMKREDAEAN</sequence>
<dbReference type="RefSeq" id="WP_341628198.1">
    <property type="nucleotide sequence ID" value="NZ_JBAKBA010000023.1"/>
</dbReference>
<dbReference type="InterPro" id="IPR017927">
    <property type="entry name" value="FAD-bd_FR_type"/>
</dbReference>
<dbReference type="Gene3D" id="2.40.30.10">
    <property type="entry name" value="Translation factors"/>
    <property type="match status" value="1"/>
</dbReference>
<name>A0ABU9HDK9_9GAMM</name>
<dbReference type="Pfam" id="PF04954">
    <property type="entry name" value="SIP"/>
    <property type="match status" value="1"/>
</dbReference>
<feature type="domain" description="FAD-binding FR-type" evidence="2">
    <location>
        <begin position="10"/>
        <end position="129"/>
    </location>
</feature>
<proteinExistence type="inferred from homology"/>